<feature type="domain" description="Trimeric autotransporter adhesin YadA-like head" evidence="13">
    <location>
        <begin position="1677"/>
        <end position="1694"/>
    </location>
</feature>
<feature type="compositionally biased region" description="Basic and acidic residues" evidence="11">
    <location>
        <begin position="2362"/>
        <end position="2371"/>
    </location>
</feature>
<feature type="domain" description="Trimeric autotransporter adhesin YadA-like head" evidence="13">
    <location>
        <begin position="1043"/>
        <end position="1067"/>
    </location>
</feature>
<dbReference type="RefSeq" id="WP_093912827.1">
    <property type="nucleotide sequence ID" value="NZ_FONL01000002.1"/>
</dbReference>
<dbReference type="SUPFAM" id="SSF101967">
    <property type="entry name" value="Adhesin YadA, collagen-binding domain"/>
    <property type="match status" value="10"/>
</dbReference>
<comment type="subcellular location">
    <subcellularLocation>
        <location evidence="2">Cell outer membrane</location>
    </subcellularLocation>
    <subcellularLocation>
        <location evidence="1">Cell surface</location>
    </subcellularLocation>
</comment>
<proteinExistence type="inferred from homology"/>
<sequence>MNKIYRVIWSKVRNCYVVVSEIAKAHSKGGSTAHRVPHMGASLTSMLLASLLTTGYSMPVRAADPVIIEAGDTIQAGSGIVFTVATPEGGEGSNVITVSAEENETLNFLKKYMKFNATYPDSDPEKPDPVSAVDARSKSSFALGQGTIISVIPGEDKASVDNLAIGSSAKVYGNTAGSNTAIGANAVIGYYNSFNSTTDGIFTKLSTALGASARVYGDQGVAIGENSQVGKSKQVIINQVPQYNPVVRGVAIGSNAKAWSDSSTAIGPSAEAGTTFKNDYNYEEEGDVESVATTEATAVGYLAKAKAYNSTVLGVRAEATDKNSTAIGVKAKAATEKSTAIGAEAEASGKNSIAIGTVIVDDTTNKSTMIFAQGKYSTAIGAGAQAKNSNSTAIGASAQANNQNSTAIGANTKANQANSTAIGTSAKAFGQQSSAIGASTVATGRQNVAIGIGSEARKYETMALGFHAVAVHSESIAVGHDTATAGDSSLAIGHLAITGMPAKEGYHELTDTKYFMLPTNSRLSGDSKLYLQTSDGTVLLQESNSTTNGETEGTYYKVKAFPVDSEGNLAVDNQGNPISGDQGTIADWRFEKVDVDGKPVSKTGKAAVKYKSSQSTDKDIRDPRFSSDKVKHIDYYYEIDKNNNEVEGTRTNPLDGGIAIGSYTVAQGEHSLAVGLTSAAYGKNSTAHGLYASAFGEGAIAFGHETVSGARVTIKKNANIEDAHTTEFWVSKDGITPRTLVDGSVAGLDKNSVYKINSSDSVPAAVEVNSIGEILKVNNNKFGFDKNKISLASDSSKAVSRDDATGNYYYTDKNGKKVQVGPDEKITFTDSDNGSIHVTVPAGKMTLSSGGIAFGSYSHAEGDRSVALGRAAGAYDKNSTAIGLFANAFGEGAMAIGHNTVAGAEVEEDGQGRSILKVSDTGTGIPVRNPEDDKVNVKGGIAIGSYAHALGDRAISVGRNSGAFGNNSTVFGLDSNAYGKDSMAFGHEAVVGVKGDLTEGQNSIAVGRKAEVTGSNSIAIGTINGTVDTTGNNNQTNVQTKVSGNHSIAVGAGSEVKGDNSIAIGTGHKVGGNNSGAFGDPNVVNADSSYVVGNNSNITEAGITDAFILGNNASVTKTGGVALGSYSEASREKSTGGFNPKTETTTYTDGTATWESTYAAVSVGKADGSVTRQITGVAAGTEDTDAVNVAQLKLARVEVKKGTNVTSVEADPQVTDHKAYIVNVDNLSYKANGKNETSTKGIALSDGLDFQDGKNTTTEVEANGVVKINAYKSVVKKAEGETNITVTPTGPDSTMTTTYAVSVKDMHVKKGVASYGDKDTVTVTLTHNDDATATIEGLKNTYTTVTKDAPNKTVTFSRNDGIPDTVISLGDLGGSSTDYRLVGSGASYDAAYTVGDDGTVVLNVQDQMNPKSVKKVTIKGLAPKKDVTHFYSVNSTDSTAGNYDNKGATGKNALAAGVNASATKENAIAIGNGATATGEGAIAIGSVSYGAGISSKAEGLGSIALGIGESESLGENSMVWGERNTAGEAADPDVNAANATAFGLYTTASGLNSTSFGFGTTASGENATAWGDETIASGNDTTAWGENTTASEGQATAFGTDTIAKGTVATAFGDSSISMGYASTAFGYATKAGRVYVDEEGDEVSTFGDTAFGWDTRAVGDVSTAFGYQADAAGSVSTAIGFGSKAYGDNSIAMLGGITGEGTIEEDDEIEDNTIVTIKKNARGAMAVGEGANAQNSYTYAIGQKAVTSADNTLAFGNNASATKAHSVALGFGSSTTEIGGMKELEINGKTYKFAGTPGEDNGTVSIGSAGKERTILNVAPGRISAASTDAVNGSQLYAAIDAMKFTIKAGDNVDVKTTTDDDGHTVYTIHALNAIVEPGPSGNVTVDPKPGDGNETEGQTAGTGAGAEGESAVTPTSNDHTTTYIVDAKDTTLVPSGNGLALTDTELSLTVEDTDKNKVTGAVKLSDLQKKIDTNTTYTIKAEPGEKGSNVVNEYTVTDSDGQKLKPVVDTDTQYNLSGEKGKPAEDGSTTYTISLKDNNGGEVQTAEVVVTNTTNKEIAVTGEAEKTVTLTDSDGNKIETSFKDLDTRNTVKAGDDSIKVETTPNEDGSVTYTLTAKAKASSDVEVKAGSDNIIVTPPDPGDDPKVYTVDVKTDGKVASGDSGIVTGDTVYKETRVEQDGNYIKKDNTAAENITALDEKVKDNSTRIDNINDQFNNTYNQMNRLDDRMKKGLAGAAALAALHPMDFNPDDKMQFSAGIGHYRGENAAAIGAFYRPDENVMFSIGGVIGNGDNMLNAGITFGLDGTRNRITRTRTAMAHEIVELKQHIARQDEQIAKLTELVNKLVGPEQQVANTAMSPDVPERELEPEQSRIYVERISGQDNDRKKAERVRVNNSDSKYPEGKSRDVYGSKTVSEAPGKAAAK</sequence>
<feature type="domain" description="Trimeric autotransporter adhesin YadA-like head" evidence="13">
    <location>
        <begin position="877"/>
        <end position="900"/>
    </location>
</feature>
<evidence type="ECO:0000256" key="7">
    <source>
        <dbReference type="ARBA" id="ARBA00022729"/>
    </source>
</evidence>
<dbReference type="Pfam" id="PF13018">
    <property type="entry name" value="ESPR"/>
    <property type="match status" value="1"/>
</dbReference>
<dbReference type="InterPro" id="IPR008635">
    <property type="entry name" value="Coiled_stalk_dom"/>
</dbReference>
<feature type="region of interest" description="Disordered" evidence="11">
    <location>
        <begin position="2354"/>
        <end position="2425"/>
    </location>
</feature>
<evidence type="ECO:0000256" key="9">
    <source>
        <dbReference type="ARBA" id="ARBA00023136"/>
    </source>
</evidence>
<accession>A0A1I1YLB5</accession>
<feature type="region of interest" description="Disordered" evidence="11">
    <location>
        <begin position="1879"/>
        <end position="1921"/>
    </location>
</feature>
<feature type="domain" description="Trimeric autotransporter adhesin YadA-like head" evidence="13">
    <location>
        <begin position="965"/>
        <end position="989"/>
    </location>
</feature>
<feature type="domain" description="Trimeric autotransporter adhesin YadA-like head" evidence="13">
    <location>
        <begin position="1576"/>
        <end position="1601"/>
    </location>
</feature>
<feature type="domain" description="Trimeric autotransporter adhesin YadA-like C-terminal membrane anchor" evidence="12">
    <location>
        <begin position="2249"/>
        <end position="2302"/>
    </location>
</feature>
<feature type="domain" description="Trimeric autotransporter adhesin YadA-like head" evidence="13">
    <location>
        <begin position="372"/>
        <end position="398"/>
    </location>
</feature>
<comment type="similarity">
    <text evidence="3">Belongs to the autotransporter-2 (AT-2) (TC 1.B.40) family.</text>
</comment>
<keyword evidence="17" id="KW-1185">Reference proteome</keyword>
<evidence type="ECO:0000256" key="1">
    <source>
        <dbReference type="ARBA" id="ARBA00004241"/>
    </source>
</evidence>
<keyword evidence="5" id="KW-1134">Transmembrane beta strand</keyword>
<evidence type="ECO:0000259" key="15">
    <source>
        <dbReference type="Pfam" id="PF13018"/>
    </source>
</evidence>
<feature type="domain" description="ESPR" evidence="15">
    <location>
        <begin position="1"/>
        <end position="44"/>
    </location>
</feature>
<evidence type="ECO:0000259" key="14">
    <source>
        <dbReference type="Pfam" id="PF05662"/>
    </source>
</evidence>
<keyword evidence="8" id="KW-0653">Protein transport</keyword>
<feature type="domain" description="Trimeric autotransporter adhesin YadA-like head" evidence="13">
    <location>
        <begin position="474"/>
        <end position="494"/>
    </location>
</feature>
<feature type="domain" description="Trimeric autotransporter adhesin YadA-like head" evidence="13">
    <location>
        <begin position="939"/>
        <end position="961"/>
    </location>
</feature>
<dbReference type="Pfam" id="PF05658">
    <property type="entry name" value="YadA_head"/>
    <property type="match status" value="20"/>
</dbReference>
<feature type="domain" description="Trimeric autotransporter adhesin YadA-like head" evidence="13">
    <location>
        <begin position="249"/>
        <end position="270"/>
    </location>
</feature>
<evidence type="ECO:0000256" key="10">
    <source>
        <dbReference type="ARBA" id="ARBA00023237"/>
    </source>
</evidence>
<feature type="domain" description="Trimeric autotransporter adhesin YadA-like head" evidence="13">
    <location>
        <begin position="400"/>
        <end position="426"/>
    </location>
</feature>
<reference evidence="16 17" key="1">
    <citation type="submission" date="2016-10" db="EMBL/GenBank/DDBJ databases">
        <authorList>
            <person name="de Groot N.N."/>
        </authorList>
    </citation>
    <scope>NUCLEOTIDE SEQUENCE [LARGE SCALE GENOMIC DNA]</scope>
    <source>
        <strain evidence="16 17">DSM 9236</strain>
    </source>
</reference>
<dbReference type="InterPro" id="IPR045584">
    <property type="entry name" value="Pilin-like"/>
</dbReference>
<name>A0A1I1YLB5_9FIRM</name>
<dbReference type="InterPro" id="IPR024973">
    <property type="entry name" value="ESPR"/>
</dbReference>
<keyword evidence="6" id="KW-0812">Transmembrane</keyword>
<keyword evidence="10" id="KW-0998">Cell outer membrane</keyword>
<feature type="domain" description="Trimeric autotransporter adhesin YadA-like head" evidence="13">
    <location>
        <begin position="305"/>
        <end position="329"/>
    </location>
</feature>
<feature type="domain" description="Trimeric autotransporter adhesin YadA-like stalk" evidence="14">
    <location>
        <begin position="1173"/>
        <end position="1207"/>
    </location>
</feature>
<evidence type="ECO:0000256" key="4">
    <source>
        <dbReference type="ARBA" id="ARBA00022448"/>
    </source>
</evidence>
<keyword evidence="4" id="KW-0813">Transport</keyword>
<feature type="domain" description="Trimeric autotransporter adhesin YadA-like head" evidence="13">
    <location>
        <begin position="1000"/>
        <end position="1022"/>
    </location>
</feature>
<dbReference type="Pfam" id="PF05662">
    <property type="entry name" value="YadA_stalk"/>
    <property type="match status" value="2"/>
</dbReference>
<gene>
    <name evidence="16" type="ORF">SAMN05216245_102254</name>
</gene>
<keyword evidence="9" id="KW-0472">Membrane</keyword>
<evidence type="ECO:0000256" key="2">
    <source>
        <dbReference type="ARBA" id="ARBA00004442"/>
    </source>
</evidence>
<evidence type="ECO:0000259" key="12">
    <source>
        <dbReference type="Pfam" id="PF03895"/>
    </source>
</evidence>
<feature type="domain" description="Trimeric autotransporter adhesin YadA-like stalk" evidence="14">
    <location>
        <begin position="1816"/>
        <end position="1857"/>
    </location>
</feature>
<dbReference type="Gene3D" id="2.60.40.4050">
    <property type="match status" value="1"/>
</dbReference>
<dbReference type="SUPFAM" id="SSF54523">
    <property type="entry name" value="Pili subunits"/>
    <property type="match status" value="1"/>
</dbReference>
<dbReference type="InterPro" id="IPR005594">
    <property type="entry name" value="YadA_C"/>
</dbReference>
<dbReference type="Proteomes" id="UP000198896">
    <property type="component" value="Unassembled WGS sequence"/>
</dbReference>
<dbReference type="CDD" id="cd12820">
    <property type="entry name" value="LbR_YadA-like"/>
    <property type="match status" value="7"/>
</dbReference>
<dbReference type="InterPro" id="IPR011049">
    <property type="entry name" value="Serralysin-like_metalloprot_C"/>
</dbReference>
<feature type="domain" description="Trimeric autotransporter adhesin YadA-like head" evidence="13">
    <location>
        <begin position="1749"/>
        <end position="1774"/>
    </location>
</feature>
<feature type="domain" description="Trimeric autotransporter adhesin YadA-like head" evidence="13">
    <location>
        <begin position="850"/>
        <end position="870"/>
    </location>
</feature>
<dbReference type="GO" id="GO:0009279">
    <property type="term" value="C:cell outer membrane"/>
    <property type="evidence" value="ECO:0007669"/>
    <property type="project" value="UniProtKB-SubCell"/>
</dbReference>
<protein>
    <submittedName>
        <fullName evidence="16">Head domain of trimeric autotransporter adhesin</fullName>
    </submittedName>
</protein>
<dbReference type="STRING" id="1123323.SAMN05216245_102254"/>
<feature type="domain" description="Trimeric autotransporter adhesin YadA-like head" evidence="13">
    <location>
        <begin position="337"/>
        <end position="357"/>
    </location>
</feature>
<dbReference type="Gene3D" id="2.150.10.10">
    <property type="entry name" value="Serralysin-like metalloprotease, C-terminal"/>
    <property type="match status" value="11"/>
</dbReference>
<dbReference type="InterPro" id="IPR008640">
    <property type="entry name" value="Adhesin_Head_dom"/>
</dbReference>
<keyword evidence="7" id="KW-0732">Signal</keyword>
<evidence type="ECO:0000256" key="3">
    <source>
        <dbReference type="ARBA" id="ARBA00005848"/>
    </source>
</evidence>
<dbReference type="OrthoDB" id="2216692at2"/>
<feature type="domain" description="Trimeric autotransporter adhesin YadA-like head" evidence="13">
    <location>
        <begin position="656"/>
        <end position="675"/>
    </location>
</feature>
<evidence type="ECO:0000313" key="16">
    <source>
        <dbReference type="EMBL" id="SFE20317.1"/>
    </source>
</evidence>
<feature type="compositionally biased region" description="Basic and acidic residues" evidence="11">
    <location>
        <begin position="2383"/>
        <end position="2393"/>
    </location>
</feature>
<dbReference type="GO" id="GO:0015031">
    <property type="term" value="P:protein transport"/>
    <property type="evidence" value="ECO:0007669"/>
    <property type="project" value="UniProtKB-KW"/>
</dbReference>
<feature type="domain" description="Trimeric autotransporter adhesin YadA-like head" evidence="13">
    <location>
        <begin position="206"/>
        <end position="227"/>
    </location>
</feature>
<dbReference type="GO" id="GO:0009986">
    <property type="term" value="C:cell surface"/>
    <property type="evidence" value="ECO:0007669"/>
    <property type="project" value="UniProtKB-SubCell"/>
</dbReference>
<dbReference type="Pfam" id="PF03895">
    <property type="entry name" value="YadA_anchor"/>
    <property type="match status" value="1"/>
</dbReference>
<feature type="domain" description="Trimeric autotransporter adhesin YadA-like head" evidence="13">
    <location>
        <begin position="1548"/>
        <end position="1571"/>
    </location>
</feature>
<feature type="compositionally biased region" description="Basic and acidic residues" evidence="11">
    <location>
        <begin position="2400"/>
        <end position="2410"/>
    </location>
</feature>
<evidence type="ECO:0000256" key="6">
    <source>
        <dbReference type="ARBA" id="ARBA00022692"/>
    </source>
</evidence>
<feature type="domain" description="Trimeric autotransporter adhesin YadA-like head" evidence="13">
    <location>
        <begin position="1462"/>
        <end position="1486"/>
    </location>
</feature>
<evidence type="ECO:0000313" key="17">
    <source>
        <dbReference type="Proteomes" id="UP000198896"/>
    </source>
</evidence>
<evidence type="ECO:0000256" key="11">
    <source>
        <dbReference type="SAM" id="MobiDB-lite"/>
    </source>
</evidence>
<dbReference type="Gene3D" id="3.30.1300.30">
    <property type="entry name" value="GSPII I/J protein-like"/>
    <property type="match status" value="1"/>
</dbReference>
<feature type="domain" description="Trimeric autotransporter adhesin YadA-like head" evidence="13">
    <location>
        <begin position="680"/>
        <end position="704"/>
    </location>
</feature>
<evidence type="ECO:0000256" key="8">
    <source>
        <dbReference type="ARBA" id="ARBA00022927"/>
    </source>
</evidence>
<dbReference type="EMBL" id="FONL01000002">
    <property type="protein sequence ID" value="SFE20317.1"/>
    <property type="molecule type" value="Genomic_DNA"/>
</dbReference>
<evidence type="ECO:0000259" key="13">
    <source>
        <dbReference type="Pfam" id="PF05658"/>
    </source>
</evidence>
<evidence type="ECO:0000256" key="5">
    <source>
        <dbReference type="ARBA" id="ARBA00022452"/>
    </source>
</evidence>
<organism evidence="16 17">
    <name type="scientific">Succiniclasticum ruminis DSM 9236</name>
    <dbReference type="NCBI Taxonomy" id="1123323"/>
    <lineage>
        <taxon>Bacteria</taxon>
        <taxon>Bacillati</taxon>
        <taxon>Bacillota</taxon>
        <taxon>Negativicutes</taxon>
        <taxon>Acidaminococcales</taxon>
        <taxon>Acidaminococcaceae</taxon>
        <taxon>Succiniclasticum</taxon>
    </lineage>
</organism>